<dbReference type="EMBL" id="LKAM01000005">
    <property type="protein sequence ID" value="KUM48506.1"/>
    <property type="molecule type" value="Genomic_DNA"/>
</dbReference>
<comment type="caution">
    <text evidence="1">The sequence shown here is derived from an EMBL/GenBank/DDBJ whole genome shotgun (WGS) entry which is preliminary data.</text>
</comment>
<keyword evidence="1" id="KW-0496">Mitochondrion</keyword>
<sequence length="130" mass="13968">MVIEFISPIRNTTNWSCEGNRRIPWLAVLPAQREGVGQVLFAFIRGGKGASEPGACQRYVANDLSSLVPAVLGGREREGRALEALLPPVASGVRIDRGHQAMVLRGADPVLLVTRPAIALNFTDLGLARI</sequence>
<evidence type="ECO:0000313" key="1">
    <source>
        <dbReference type="EMBL" id="KUM48506.1"/>
    </source>
</evidence>
<proteinExistence type="predicted"/>
<dbReference type="AlphaFoldDB" id="A0A101M004"/>
<gene>
    <name evidence="1" type="ORF">ABT39_MTgene4521</name>
</gene>
<name>A0A101M004_PICGL</name>
<geneLocation type="mitochondrion" evidence="1"/>
<organism evidence="1">
    <name type="scientific">Picea glauca</name>
    <name type="common">White spruce</name>
    <name type="synonym">Pinus glauca</name>
    <dbReference type="NCBI Taxonomy" id="3330"/>
    <lineage>
        <taxon>Eukaryota</taxon>
        <taxon>Viridiplantae</taxon>
        <taxon>Streptophyta</taxon>
        <taxon>Embryophyta</taxon>
        <taxon>Tracheophyta</taxon>
        <taxon>Spermatophyta</taxon>
        <taxon>Pinopsida</taxon>
        <taxon>Pinidae</taxon>
        <taxon>Conifers I</taxon>
        <taxon>Pinales</taxon>
        <taxon>Pinaceae</taxon>
        <taxon>Picea</taxon>
    </lineage>
</organism>
<protein>
    <submittedName>
        <fullName evidence="1">Uncharacterized protein</fullName>
    </submittedName>
</protein>
<reference evidence="1" key="1">
    <citation type="journal article" date="2015" name="Genome Biol. Evol.">
        <title>Organellar Genomes of White Spruce (Picea glauca): Assembly and Annotation.</title>
        <authorList>
            <person name="Jackman S.D."/>
            <person name="Warren R.L."/>
            <person name="Gibb E.A."/>
            <person name="Vandervalk B.P."/>
            <person name="Mohamadi H."/>
            <person name="Chu J."/>
            <person name="Raymond A."/>
            <person name="Pleasance S."/>
            <person name="Coope R."/>
            <person name="Wildung M.R."/>
            <person name="Ritland C.E."/>
            <person name="Bousquet J."/>
            <person name="Jones S.J."/>
            <person name="Bohlmann J."/>
            <person name="Birol I."/>
        </authorList>
    </citation>
    <scope>NUCLEOTIDE SEQUENCE [LARGE SCALE GENOMIC DNA]</scope>
    <source>
        <tissue evidence="1">Flushing bud</tissue>
    </source>
</reference>
<accession>A0A101M004</accession>